<dbReference type="EMBL" id="JQ844179">
    <property type="protein sequence ID" value="AGS51978.1"/>
    <property type="molecule type" value="Genomic_DNA"/>
</dbReference>
<evidence type="ECO:0000313" key="1">
    <source>
        <dbReference type="EMBL" id="AGS51978.1"/>
    </source>
</evidence>
<proteinExistence type="predicted"/>
<organism evidence="1">
    <name type="scientific">uncultured bacterium contig00006</name>
    <dbReference type="NCBI Taxonomy" id="1181498"/>
    <lineage>
        <taxon>Bacteria</taxon>
        <taxon>environmental samples</taxon>
    </lineage>
</organism>
<dbReference type="AlphaFoldDB" id="A0A806KN85"/>
<sequence>MEPTTAINLLLGKGTLRRLLRRRRGGGRRIRGCGGAVRLSRRRGLRRILGRRECRVLRRRRGGGRRIHGLLRSERLTQRRGLRRIWGRRECRVLRRRRGGGRRIHGLLRSERLTRRRGCWICLKARWSGDVVAAAGADGVRAAKLTVAVGAETSFVRGHSAYSLSRLIRLGCGRHTQRHGLGMHQRIAARWFVVSANLSQADGCFALHGYDYGRCGLCRNVRNRRPIVSPRIRLYQKQVTRCSYIL</sequence>
<accession>A0A806KN85</accession>
<name>A0A806KN85_9BACT</name>
<reference evidence="1" key="1">
    <citation type="submission" date="2012-03" db="EMBL/GenBank/DDBJ databases">
        <title>Functional metagenomics reveals considerable lignocellulase gene clusters in the gut microbiome of a wood-feeding higher termite.</title>
        <authorList>
            <person name="Liu N."/>
        </authorList>
    </citation>
    <scope>NUCLEOTIDE SEQUENCE</scope>
</reference>
<protein>
    <submittedName>
        <fullName evidence="1">Uncharacterized protein</fullName>
    </submittedName>
</protein>